<evidence type="ECO:0000313" key="12">
    <source>
        <dbReference type="Proteomes" id="UP000775213"/>
    </source>
</evidence>
<evidence type="ECO:0000256" key="7">
    <source>
        <dbReference type="ARBA" id="ARBA00023180"/>
    </source>
</evidence>
<evidence type="ECO:0000256" key="6">
    <source>
        <dbReference type="ARBA" id="ARBA00023136"/>
    </source>
</evidence>
<dbReference type="GO" id="GO:0016887">
    <property type="term" value="F:ATP hydrolysis activity"/>
    <property type="evidence" value="ECO:0007669"/>
    <property type="project" value="InterPro"/>
</dbReference>
<dbReference type="EMBL" id="JAGFBR010000016">
    <property type="protein sequence ID" value="KAH0452968.1"/>
    <property type="molecule type" value="Genomic_DNA"/>
</dbReference>
<feature type="transmembrane region" description="Helical" evidence="8">
    <location>
        <begin position="275"/>
        <end position="291"/>
    </location>
</feature>
<keyword evidence="4" id="KW-0677">Repeat</keyword>
<dbReference type="InterPro" id="IPR003439">
    <property type="entry name" value="ABC_transporter-like_ATP-bd"/>
</dbReference>
<evidence type="ECO:0000259" key="9">
    <source>
        <dbReference type="PROSITE" id="PS50893"/>
    </source>
</evidence>
<evidence type="ECO:0000256" key="2">
    <source>
        <dbReference type="ARBA" id="ARBA00022448"/>
    </source>
</evidence>
<feature type="domain" description="ABC transmembrane type-1" evidence="10">
    <location>
        <begin position="1"/>
        <end position="254"/>
    </location>
</feature>
<evidence type="ECO:0000256" key="3">
    <source>
        <dbReference type="ARBA" id="ARBA00022692"/>
    </source>
</evidence>
<name>A0AAV7GBA2_DENCH</name>
<comment type="similarity">
    <text evidence="1">Belongs to the ABC transporter superfamily. ABCB family. Multidrug resistance exporter (TC 3.A.1.201) subfamily.</text>
</comment>
<dbReference type="SUPFAM" id="SSF90123">
    <property type="entry name" value="ABC transporter transmembrane region"/>
    <property type="match status" value="2"/>
</dbReference>
<dbReference type="AlphaFoldDB" id="A0AAV7GBA2"/>
<dbReference type="InterPro" id="IPR027417">
    <property type="entry name" value="P-loop_NTPase"/>
</dbReference>
<sequence>MIAAFFLPDHDALKSAIRRYPLIFSALSIVSIAANLAQHYNFAVMRETLTRRIRLRVFGKILSFEPAYFDEEANSIGAVCARLGDEVALVKTLVADQFSLMIQTAAAAAAAAAAVAVAMAMALAVAWKLAVVMIAVQPLSFFSYYAKKIDLSRLTVKVARAQDYSTQIAVEAVYNHHIVASFGCADKLLGIFQKAQEEPKRAAVKRAWTTGMVMDCSPCLSFLSWALDFWYGGKLAENGEISAGDVFKTFFILTKLVYLVCILEKVLHAAPLLHIYYALCAISLSIFSYYAKKIILSRLTVKVARAQDHNTQIGIEVVYNHNIVASFGCVDKLLGIFQKAQEEPKRVAVKRAWITGMAMGCSPCLSFLSWALDFWYGGKLAENGEISVGDVFKTFFILVSTSKMALYQRPVTSRCYVITFRNICDTFMEIINEEVKDMLRICRIRDNISFGKPDASEDEIVEAARGANAHDFISTLKEGYGTDCGERGLQLSGDQKQRIAIAREILRNPSILLLDEATSSPDVLSERVVQEALQRIMVGRTAVVVAHRLNTVKNLDTIAFVAEGKVIEQGNYTLLTSKRGAFFNLAMLQ</sequence>
<dbReference type="PROSITE" id="PS50893">
    <property type="entry name" value="ABC_TRANSPORTER_2"/>
    <property type="match status" value="1"/>
</dbReference>
<evidence type="ECO:0000313" key="11">
    <source>
        <dbReference type="EMBL" id="KAH0452968.1"/>
    </source>
</evidence>
<dbReference type="InterPro" id="IPR011527">
    <property type="entry name" value="ABC1_TM_dom"/>
</dbReference>
<evidence type="ECO:0000256" key="4">
    <source>
        <dbReference type="ARBA" id="ARBA00022737"/>
    </source>
</evidence>
<keyword evidence="6 8" id="KW-0472">Membrane</keyword>
<evidence type="ECO:0000256" key="5">
    <source>
        <dbReference type="ARBA" id="ARBA00022989"/>
    </source>
</evidence>
<dbReference type="Pfam" id="PF00005">
    <property type="entry name" value="ABC_tran"/>
    <property type="match status" value="1"/>
</dbReference>
<comment type="caution">
    <text evidence="11">The sequence shown here is derived from an EMBL/GenBank/DDBJ whole genome shotgun (WGS) entry which is preliminary data.</text>
</comment>
<keyword evidence="3 8" id="KW-0812">Transmembrane</keyword>
<feature type="transmembrane region" description="Helical" evidence="8">
    <location>
        <begin position="129"/>
        <end position="146"/>
    </location>
</feature>
<keyword evidence="12" id="KW-1185">Reference proteome</keyword>
<protein>
    <submittedName>
        <fullName evidence="11">Uncharacterized protein</fullName>
    </submittedName>
</protein>
<dbReference type="GO" id="GO:0005524">
    <property type="term" value="F:ATP binding"/>
    <property type="evidence" value="ECO:0007669"/>
    <property type="project" value="InterPro"/>
</dbReference>
<gene>
    <name evidence="11" type="ORF">IEQ34_017292</name>
</gene>
<keyword evidence="2" id="KW-0813">Transport</keyword>
<reference evidence="11 12" key="1">
    <citation type="journal article" date="2021" name="Hortic Res">
        <title>Chromosome-scale assembly of the Dendrobium chrysotoxum genome enhances the understanding of orchid evolution.</title>
        <authorList>
            <person name="Zhang Y."/>
            <person name="Zhang G.Q."/>
            <person name="Zhang D."/>
            <person name="Liu X.D."/>
            <person name="Xu X.Y."/>
            <person name="Sun W.H."/>
            <person name="Yu X."/>
            <person name="Zhu X."/>
            <person name="Wang Z.W."/>
            <person name="Zhao X."/>
            <person name="Zhong W.Y."/>
            <person name="Chen H."/>
            <person name="Yin W.L."/>
            <person name="Huang T."/>
            <person name="Niu S.C."/>
            <person name="Liu Z.J."/>
        </authorList>
    </citation>
    <scope>NUCLEOTIDE SEQUENCE [LARGE SCALE GENOMIC DNA]</scope>
    <source>
        <strain evidence="11">Lindl</strain>
    </source>
</reference>
<dbReference type="Proteomes" id="UP000775213">
    <property type="component" value="Unassembled WGS sequence"/>
</dbReference>
<dbReference type="SUPFAM" id="SSF52540">
    <property type="entry name" value="P-loop containing nucleoside triphosphate hydrolases"/>
    <property type="match status" value="1"/>
</dbReference>
<evidence type="ECO:0000259" key="10">
    <source>
        <dbReference type="PROSITE" id="PS50929"/>
    </source>
</evidence>
<dbReference type="CDD" id="cd18578">
    <property type="entry name" value="ABC_6TM_Pgp_ABCB1_D2_like"/>
    <property type="match status" value="1"/>
</dbReference>
<evidence type="ECO:0000256" key="8">
    <source>
        <dbReference type="SAM" id="Phobius"/>
    </source>
</evidence>
<dbReference type="Pfam" id="PF00664">
    <property type="entry name" value="ABC_membrane"/>
    <property type="match status" value="2"/>
</dbReference>
<evidence type="ECO:0000256" key="1">
    <source>
        <dbReference type="ARBA" id="ARBA00007577"/>
    </source>
</evidence>
<dbReference type="PANTHER" id="PTHR45136:SF2">
    <property type="entry name" value="ABC TRANSPORTER DOMAIN-CONTAINING PROTEIN"/>
    <property type="match status" value="1"/>
</dbReference>
<dbReference type="InterPro" id="IPR036640">
    <property type="entry name" value="ABC1_TM_sf"/>
</dbReference>
<dbReference type="GO" id="GO:0140359">
    <property type="term" value="F:ABC-type transporter activity"/>
    <property type="evidence" value="ECO:0007669"/>
    <property type="project" value="InterPro"/>
</dbReference>
<feature type="domain" description="ABC transmembrane type-1" evidence="10">
    <location>
        <begin position="278"/>
        <end position="399"/>
    </location>
</feature>
<keyword evidence="5 8" id="KW-1133">Transmembrane helix</keyword>
<dbReference type="GO" id="GO:0016020">
    <property type="term" value="C:membrane"/>
    <property type="evidence" value="ECO:0007669"/>
    <property type="project" value="InterPro"/>
</dbReference>
<organism evidence="11 12">
    <name type="scientific">Dendrobium chrysotoxum</name>
    <name type="common">Orchid</name>
    <dbReference type="NCBI Taxonomy" id="161865"/>
    <lineage>
        <taxon>Eukaryota</taxon>
        <taxon>Viridiplantae</taxon>
        <taxon>Streptophyta</taxon>
        <taxon>Embryophyta</taxon>
        <taxon>Tracheophyta</taxon>
        <taxon>Spermatophyta</taxon>
        <taxon>Magnoliopsida</taxon>
        <taxon>Liliopsida</taxon>
        <taxon>Asparagales</taxon>
        <taxon>Orchidaceae</taxon>
        <taxon>Epidendroideae</taxon>
        <taxon>Malaxideae</taxon>
        <taxon>Dendrobiinae</taxon>
        <taxon>Dendrobium</taxon>
    </lineage>
</organism>
<dbReference type="PROSITE" id="PS50929">
    <property type="entry name" value="ABC_TM1F"/>
    <property type="match status" value="2"/>
</dbReference>
<feature type="transmembrane region" description="Helical" evidence="8">
    <location>
        <begin position="100"/>
        <end position="123"/>
    </location>
</feature>
<dbReference type="PANTHER" id="PTHR45136">
    <property type="entry name" value="ABC TRANSPORTER DOMAIN-CONTAINING PROTEIN"/>
    <property type="match status" value="1"/>
</dbReference>
<accession>A0AAV7GBA2</accession>
<proteinExistence type="inferred from homology"/>
<feature type="domain" description="ABC transporter" evidence="9">
    <location>
        <begin position="318"/>
        <end position="588"/>
    </location>
</feature>
<feature type="transmembrane region" description="Helical" evidence="8">
    <location>
        <begin position="20"/>
        <end position="37"/>
    </location>
</feature>
<dbReference type="Gene3D" id="1.20.1560.10">
    <property type="entry name" value="ABC transporter type 1, transmembrane domain"/>
    <property type="match status" value="2"/>
</dbReference>
<dbReference type="Gene3D" id="3.40.50.300">
    <property type="entry name" value="P-loop containing nucleotide triphosphate hydrolases"/>
    <property type="match status" value="1"/>
</dbReference>
<keyword evidence="7" id="KW-0325">Glycoprotein</keyword>